<keyword evidence="3" id="KW-1185">Reference proteome</keyword>
<dbReference type="SUPFAM" id="SSF55486">
    <property type="entry name" value="Metalloproteases ('zincins'), catalytic domain"/>
    <property type="match status" value="1"/>
</dbReference>
<dbReference type="RefSeq" id="WP_224123506.1">
    <property type="nucleotide sequence ID" value="NZ_JAIQZJ010000007.1"/>
</dbReference>
<dbReference type="Pfam" id="PF05345">
    <property type="entry name" value="He_PIG"/>
    <property type="match status" value="4"/>
</dbReference>
<dbReference type="SUPFAM" id="SSF49313">
    <property type="entry name" value="Cadherin-like"/>
    <property type="match status" value="1"/>
</dbReference>
<proteinExistence type="predicted"/>
<dbReference type="InterPro" id="IPR015919">
    <property type="entry name" value="Cadherin-like_sf"/>
</dbReference>
<dbReference type="Gene3D" id="3.40.390.10">
    <property type="entry name" value="Collagenase (Catalytic Domain)"/>
    <property type="match status" value="1"/>
</dbReference>
<feature type="signal peptide" evidence="1">
    <location>
        <begin position="1"/>
        <end position="27"/>
    </location>
</feature>
<reference evidence="2 3" key="1">
    <citation type="submission" date="2021-09" db="EMBL/GenBank/DDBJ databases">
        <title>Whole genome sequence of Nocardioides sp. GBK3QG-3.</title>
        <authorList>
            <person name="Tuo L."/>
        </authorList>
    </citation>
    <scope>NUCLEOTIDE SEQUENCE [LARGE SCALE GENOMIC DNA]</scope>
    <source>
        <strain evidence="2 3">GBK3QG-3</strain>
    </source>
</reference>
<dbReference type="Gene3D" id="2.60.120.380">
    <property type="match status" value="1"/>
</dbReference>
<sequence length="912" mass="92526">MKRIAFATLTVAALVCCALSRAPISEASTSPGRCADPVLPHPTRASAALDGLSAPQARTAARTSRMPLAQLRTVAADDDTLWLDRCGAAYYVEEADPHPPTAARATTGAAVTSLANTFSLNSRPGAAKTIYLDFTGRTVTGTAWNDSYGSSIVAKPFSITAPVDTNFSDAELTEIQTAWAIVAEDYAPFDVNVTTQDPGSAALLRSDSSDTQWGVRVLVTNDGPIFSSCGCGGLAYVDVFDAVSPAGSYSPAWVFANGTGTNGKGIGEAAAHEAGHTLGLHHDGAGSSAYSVGGTPWAPIMGAAYYQPVSQWSAGEYTSSTNTEDDVAIIASHLGVVADDHGDTADTATELTSGVATAGLIMTRADVDAFSLQASGTTMVDVTAPRGYSDLDVQMTVLDDEGNLLAVADPEVAATSASVATGLGASWAAALPDDGTTTLTFLVEGVGAGNGRSYATYSDYASLGNYTITATTGGDGDGDLLTVTPSPLPAATVGTPYAASAATAEGGTAPYTFTASDLPDGLELTASGTLTGTPTEEGTYPLTISATDALGTTGGATTSLTVGAAAPQALAANPVTIYGEVGRAIDLGLTATGGTGSYGWQNKTLPSWLSVSTGGRLTGTPTSTRGVTGYVTVTSGSESATVLVKLSFAAAPVAASGQTLALTGPSVSTRTKVPISQQLAPTGGTGTYVYKYRGLPSGVRLNTRTGAITGAATKAGTYVATVTVTSGTEVVSTPVTFVVDWQPLTADNASVAGVTGKRFSVRLKALNGAGAYAWSSTGLPAAMSLTKSGTLTGTFTELVDDVFPVTVTSGAYKKTVLVTVKITASPIKWSRYLTSSTLTRPRAYTLTWRVIGGLAPYTWNLGTLPAGLSATTSGDTVTITGTPTTAAVSTVNVAVADRIDQALTKSWKITVK</sequence>
<evidence type="ECO:0000313" key="2">
    <source>
        <dbReference type="EMBL" id="MBZ5739133.1"/>
    </source>
</evidence>
<organism evidence="2 3">
    <name type="scientific">Nocardioides mangrovi</name>
    <dbReference type="NCBI Taxonomy" id="2874580"/>
    <lineage>
        <taxon>Bacteria</taxon>
        <taxon>Bacillati</taxon>
        <taxon>Actinomycetota</taxon>
        <taxon>Actinomycetes</taxon>
        <taxon>Propionibacteriales</taxon>
        <taxon>Nocardioidaceae</taxon>
        <taxon>Nocardioides</taxon>
    </lineage>
</organism>
<gene>
    <name evidence="2" type="ORF">K8U61_13240</name>
</gene>
<dbReference type="InterPro" id="IPR013783">
    <property type="entry name" value="Ig-like_fold"/>
</dbReference>
<feature type="chain" id="PRO_5046111977" evidence="1">
    <location>
        <begin position="28"/>
        <end position="912"/>
    </location>
</feature>
<protein>
    <submittedName>
        <fullName evidence="2">Ig domain-containing protein</fullName>
    </submittedName>
</protein>
<dbReference type="EMBL" id="JAIQZJ010000007">
    <property type="protein sequence ID" value="MBZ5739133.1"/>
    <property type="molecule type" value="Genomic_DNA"/>
</dbReference>
<dbReference type="Gene3D" id="2.60.40.10">
    <property type="entry name" value="Immunoglobulins"/>
    <property type="match status" value="5"/>
</dbReference>
<name>A0ABS7UDQ9_9ACTN</name>
<evidence type="ECO:0000256" key="1">
    <source>
        <dbReference type="SAM" id="SignalP"/>
    </source>
</evidence>
<comment type="caution">
    <text evidence="2">The sequence shown here is derived from an EMBL/GenBank/DDBJ whole genome shotgun (WGS) entry which is preliminary data.</text>
</comment>
<keyword evidence="1" id="KW-0732">Signal</keyword>
<evidence type="ECO:0000313" key="3">
    <source>
        <dbReference type="Proteomes" id="UP000780875"/>
    </source>
</evidence>
<dbReference type="Proteomes" id="UP000780875">
    <property type="component" value="Unassembled WGS sequence"/>
</dbReference>
<dbReference type="InterPro" id="IPR024079">
    <property type="entry name" value="MetalloPept_cat_dom_sf"/>
</dbReference>
<accession>A0ABS7UDQ9</accession>